<organism evidence="2 3">
    <name type="scientific">Vibrio cholerae</name>
    <dbReference type="NCBI Taxonomy" id="666"/>
    <lineage>
        <taxon>Bacteria</taxon>
        <taxon>Pseudomonadati</taxon>
        <taxon>Pseudomonadota</taxon>
        <taxon>Gammaproteobacteria</taxon>
        <taxon>Vibrionales</taxon>
        <taxon>Vibrionaceae</taxon>
        <taxon>Vibrio</taxon>
    </lineage>
</organism>
<dbReference type="InterPro" id="IPR010330">
    <property type="entry name" value="CoiA_nuc"/>
</dbReference>
<dbReference type="EMBL" id="VUAA01000027">
    <property type="protein sequence ID" value="KAA1253171.1"/>
    <property type="molecule type" value="Genomic_DNA"/>
</dbReference>
<accession>A0A5B1BYW9</accession>
<dbReference type="Proteomes" id="UP000323225">
    <property type="component" value="Unassembled WGS sequence"/>
</dbReference>
<dbReference type="Pfam" id="PF06054">
    <property type="entry name" value="CoiA_nuc"/>
    <property type="match status" value="1"/>
</dbReference>
<evidence type="ECO:0000313" key="3">
    <source>
        <dbReference type="Proteomes" id="UP000323225"/>
    </source>
</evidence>
<feature type="domain" description="Competence protein CoiA nuclease-like" evidence="1">
    <location>
        <begin position="150"/>
        <end position="225"/>
    </location>
</feature>
<protein>
    <recommendedName>
        <fullName evidence="1">Competence protein CoiA nuclease-like domain-containing protein</fullName>
    </recommendedName>
</protein>
<reference evidence="2 3" key="1">
    <citation type="submission" date="2019-09" db="EMBL/GenBank/DDBJ databases">
        <authorList>
            <person name="Kritzky A."/>
            <person name="Schelkanova E.Y."/>
            <person name="Alkhova Z.V."/>
            <person name="Smirnova N.I."/>
        </authorList>
    </citation>
    <scope>NUCLEOTIDE SEQUENCE [LARGE SCALE GENOMIC DNA]</scope>
    <source>
        <strain evidence="2 3">M1526</strain>
    </source>
</reference>
<proteinExistence type="predicted"/>
<evidence type="ECO:0000259" key="1">
    <source>
        <dbReference type="Pfam" id="PF06054"/>
    </source>
</evidence>
<dbReference type="AlphaFoldDB" id="A0A5B1BYW9"/>
<sequence>MDYNNWKISVRGADKSITANDVVSFANQNDSVTLFGLRRELTGSMSDEAPLLICKHCRNPVTISRRHKSVFLKHQPFSNRKTGDAVYSCPFYKGKSSPIFDRIEDKSESRLSKFVKLNLVKCLLKTNSVKKSTIQLDPKIIDSTGTGEWRSPDVYFEQNNDQKWAFEVINVWINPQTIEERERFYIANNINLVWLIPEERLNTFSITYGDLMFGSNKNHNVFSLTVKNVRESRRKKDLFLTVNYPTFDNEYLKIKSKVVQLRDLKTTLPSGLPYAVNVDSISYADIRSYLIKSGLITYIRSDDEIKIEAQKRVTQELMRLHNLSKKFIFDSLVAAKYLKAIKKQYQSLPGDIQSIVYKKYESATKRLNANLETLRVMDRIALHSMHPDKDLDFMKELKSARLSLVQFDNCNDIQNAFSGVIKDRLKDELSKVKLNDLNIQSQNISDFDENDLIMLELHITKMKRTPSLINMLTCSYLMRKIDSVKLPSDTLIRDRINLSKSNFEVIIQNQVSTLSKSTEKLENQDLEVLRLLIVEVTHLTKTTGNRFFCKNYFLKNSKALILDLIKTIDQAYWISGSKYEYKKIYTGLVRHISGLPQF</sequence>
<comment type="caution">
    <text evidence="2">The sequence shown here is derived from an EMBL/GenBank/DDBJ whole genome shotgun (WGS) entry which is preliminary data.</text>
</comment>
<name>A0A5B1BYW9_VIBCL</name>
<gene>
    <name evidence="2" type="ORF">F0M16_19235</name>
</gene>
<evidence type="ECO:0000313" key="2">
    <source>
        <dbReference type="EMBL" id="KAA1253171.1"/>
    </source>
</evidence>